<feature type="non-terminal residue" evidence="11">
    <location>
        <position position="777"/>
    </location>
</feature>
<dbReference type="CDD" id="cd00200">
    <property type="entry name" value="WD40"/>
    <property type="match status" value="1"/>
</dbReference>
<evidence type="ECO:0000256" key="7">
    <source>
        <dbReference type="ARBA" id="ARBA00023242"/>
    </source>
</evidence>
<dbReference type="PROSITE" id="PS50082">
    <property type="entry name" value="WD_REPEATS_2"/>
    <property type="match status" value="3"/>
</dbReference>
<dbReference type="InterPro" id="IPR019775">
    <property type="entry name" value="WD40_repeat_CS"/>
</dbReference>
<name>A0A8J9V286_9NEOP</name>
<dbReference type="PROSITE" id="PS51396">
    <property type="entry name" value="PUL"/>
    <property type="match status" value="1"/>
</dbReference>
<dbReference type="EMBL" id="OV170227">
    <property type="protein sequence ID" value="CAH0728959.1"/>
    <property type="molecule type" value="Genomic_DNA"/>
</dbReference>
<evidence type="ECO:0000256" key="6">
    <source>
        <dbReference type="ARBA" id="ARBA00022737"/>
    </source>
</evidence>
<dbReference type="GO" id="GO:0043130">
    <property type="term" value="F:ubiquitin binding"/>
    <property type="evidence" value="ECO:0007669"/>
    <property type="project" value="TreeGrafter"/>
</dbReference>
<dbReference type="PANTHER" id="PTHR19849:SF0">
    <property type="entry name" value="PHOSPHOLIPASE A-2-ACTIVATING PROTEIN"/>
    <property type="match status" value="1"/>
</dbReference>
<dbReference type="Gene3D" id="3.10.20.870">
    <property type="entry name" value="PFU (PLAA family ubiquitin binding), C-terminal domain"/>
    <property type="match status" value="1"/>
</dbReference>
<dbReference type="Gene3D" id="1.25.10.10">
    <property type="entry name" value="Leucine-rich Repeat Variant"/>
    <property type="match status" value="1"/>
</dbReference>
<dbReference type="FunFam" id="2.130.10.10:FF:000175">
    <property type="entry name" value="Phospholipase A-2-activating protein"/>
    <property type="match status" value="1"/>
</dbReference>
<dbReference type="InterPro" id="IPR011989">
    <property type="entry name" value="ARM-like"/>
</dbReference>
<dbReference type="InterPro" id="IPR038122">
    <property type="entry name" value="PFU_sf"/>
</dbReference>
<dbReference type="Pfam" id="PF08324">
    <property type="entry name" value="PUL"/>
    <property type="match status" value="1"/>
</dbReference>
<evidence type="ECO:0000259" key="10">
    <source>
        <dbReference type="PROSITE" id="PS51396"/>
    </source>
</evidence>
<keyword evidence="4" id="KW-0963">Cytoplasm</keyword>
<feature type="repeat" description="WD" evidence="8">
    <location>
        <begin position="226"/>
        <end position="258"/>
    </location>
</feature>
<dbReference type="OrthoDB" id="10265988at2759"/>
<dbReference type="AlphaFoldDB" id="A0A8J9V286"/>
<dbReference type="GO" id="GO:0043161">
    <property type="term" value="P:proteasome-mediated ubiquitin-dependent protein catabolic process"/>
    <property type="evidence" value="ECO:0007669"/>
    <property type="project" value="TreeGrafter"/>
</dbReference>
<keyword evidence="7" id="KW-0539">Nucleus</keyword>
<comment type="subcellular location">
    <subcellularLocation>
        <location evidence="2">Cytoplasm</location>
    </subcellularLocation>
    <subcellularLocation>
        <location evidence="1">Nucleus</location>
    </subcellularLocation>
</comment>
<dbReference type="InterPro" id="IPR001680">
    <property type="entry name" value="WD40_rpt"/>
</dbReference>
<feature type="repeat" description="WD" evidence="8">
    <location>
        <begin position="186"/>
        <end position="216"/>
    </location>
</feature>
<comment type="similarity">
    <text evidence="3">Belongs to the WD repeat PLAP family.</text>
</comment>
<protein>
    <recommendedName>
        <fullName evidence="13">Phospholipase A-2-activating protein</fullName>
    </recommendedName>
</protein>
<evidence type="ECO:0008006" key="13">
    <source>
        <dbReference type="Google" id="ProtNLM"/>
    </source>
</evidence>
<reference evidence="11" key="1">
    <citation type="submission" date="2021-12" db="EMBL/GenBank/DDBJ databases">
        <authorList>
            <person name="Martin H S."/>
        </authorList>
    </citation>
    <scope>NUCLEOTIDE SEQUENCE</scope>
</reference>
<evidence type="ECO:0000313" key="11">
    <source>
        <dbReference type="EMBL" id="CAH0728959.1"/>
    </source>
</evidence>
<dbReference type="InterPro" id="IPR036322">
    <property type="entry name" value="WD40_repeat_dom_sf"/>
</dbReference>
<evidence type="ECO:0000259" key="9">
    <source>
        <dbReference type="PROSITE" id="PS51394"/>
    </source>
</evidence>
<evidence type="ECO:0000256" key="1">
    <source>
        <dbReference type="ARBA" id="ARBA00004123"/>
    </source>
</evidence>
<feature type="domain" description="PFU" evidence="9">
    <location>
        <begin position="365"/>
        <end position="461"/>
    </location>
</feature>
<dbReference type="PROSITE" id="PS50294">
    <property type="entry name" value="WD_REPEATS_REGION"/>
    <property type="match status" value="2"/>
</dbReference>
<dbReference type="GO" id="GO:0005737">
    <property type="term" value="C:cytoplasm"/>
    <property type="evidence" value="ECO:0007669"/>
    <property type="project" value="UniProtKB-SubCell"/>
</dbReference>
<dbReference type="Pfam" id="PF00400">
    <property type="entry name" value="WD40"/>
    <property type="match status" value="7"/>
</dbReference>
<dbReference type="PANTHER" id="PTHR19849">
    <property type="entry name" value="PHOSPHOLIPASE A-2-ACTIVATING PROTEIN"/>
    <property type="match status" value="1"/>
</dbReference>
<evidence type="ECO:0000313" key="12">
    <source>
        <dbReference type="Proteomes" id="UP000838878"/>
    </source>
</evidence>
<evidence type="ECO:0000256" key="5">
    <source>
        <dbReference type="ARBA" id="ARBA00022574"/>
    </source>
</evidence>
<keyword evidence="5 8" id="KW-0853">WD repeat</keyword>
<sequence>MAIPDYKLSTVLCGHSMDVRCVATTKEFCILSASRDRTAKLWHPEGVKDFINVVTYQGHNNFVSCVCWLPPCEAFPDGLVITGSNDNTILGYNLQDGAVQINLKAHDNTVCSVTPGRDSGILISSSWDNTARIWNINNPQMAPIILKGHQAAVWAALELGNGTYATASADKSIKLWRKDGGLIVSLAGHTDCVRDLAVANAETFLSCSNDASIRLWTNSGQCLNTYYGHTNYIYSITTNPSLPQGFASCGEDGSIRIWAAGDCVRELKLPAHSVWSLTCLDNGDIVTGSSDGLVRVFSKDPARYADEATLKQFEEEVQKMQAAAEQEIGGFKLSELPGPEALLEPGKSDGQTKLVRRGTNVKCYSWSAAESTWNEIGDVMGANPPSEGKTMYQGQEYDFVFSVDIKDGAPPLKLPFNKTEDPWVAAQTFIHKHDLPQVYLEKVANFIITNAKLESAPASSNGSFADPFTGESRYVPGAGGPGRVAGAGGPGGAGGAADPFTGAGAYTTAHAAPAEKPLVPHDSYIRFDQANLKAIYDKLKEFNSKVGDGLSAFTDEQLENIVKLGEMNTTFNPETVTLLKKMLEWPKEILFPVLDVTRLAVRKKEINGQIFDTNYGPNFVKYLLTLLTPDNLPANQMLAMRVLVNAFSDLPGEMLVLAARESVIHALICLSHLNNNAQIAAASLLLNLSVALAQQTDNMELAECIISLLNKVTDNEAHFRGLVALGTILAESPNKLVIQTKIVSNTQLHNKLKNNCSNIVPNFKKISVCSQQILRLL</sequence>
<dbReference type="Pfam" id="PF09070">
    <property type="entry name" value="PFU"/>
    <property type="match status" value="1"/>
</dbReference>
<dbReference type="InterPro" id="IPR020472">
    <property type="entry name" value="WD40_PAC1"/>
</dbReference>
<evidence type="ECO:0000256" key="8">
    <source>
        <dbReference type="PROSITE-ProRule" id="PRU00221"/>
    </source>
</evidence>
<accession>A0A8J9V286</accession>
<dbReference type="Gene3D" id="2.130.10.10">
    <property type="entry name" value="YVTN repeat-like/Quinoprotein amine dehydrogenase"/>
    <property type="match status" value="1"/>
</dbReference>
<dbReference type="GO" id="GO:0010992">
    <property type="term" value="P:ubiquitin recycling"/>
    <property type="evidence" value="ECO:0007669"/>
    <property type="project" value="TreeGrafter"/>
</dbReference>
<evidence type="ECO:0000256" key="3">
    <source>
        <dbReference type="ARBA" id="ARBA00008495"/>
    </source>
</evidence>
<dbReference type="Proteomes" id="UP000838878">
    <property type="component" value="Chromosome 7"/>
</dbReference>
<dbReference type="SUPFAM" id="SSF50978">
    <property type="entry name" value="WD40 repeat-like"/>
    <property type="match status" value="1"/>
</dbReference>
<dbReference type="PRINTS" id="PR00320">
    <property type="entry name" value="GPROTEINBRPT"/>
</dbReference>
<dbReference type="SUPFAM" id="SSF48371">
    <property type="entry name" value="ARM repeat"/>
    <property type="match status" value="1"/>
</dbReference>
<feature type="domain" description="PUL" evidence="10">
    <location>
        <begin position="517"/>
        <end position="776"/>
    </location>
</feature>
<keyword evidence="6" id="KW-0677">Repeat</keyword>
<gene>
    <name evidence="11" type="ORF">BINO364_LOCUS14116</name>
</gene>
<dbReference type="InterPro" id="IPR015943">
    <property type="entry name" value="WD40/YVTN_repeat-like_dom_sf"/>
</dbReference>
<organism evidence="11 12">
    <name type="scientific">Brenthis ino</name>
    <name type="common">lesser marbled fritillary</name>
    <dbReference type="NCBI Taxonomy" id="405034"/>
    <lineage>
        <taxon>Eukaryota</taxon>
        <taxon>Metazoa</taxon>
        <taxon>Ecdysozoa</taxon>
        <taxon>Arthropoda</taxon>
        <taxon>Hexapoda</taxon>
        <taxon>Insecta</taxon>
        <taxon>Pterygota</taxon>
        <taxon>Neoptera</taxon>
        <taxon>Endopterygota</taxon>
        <taxon>Lepidoptera</taxon>
        <taxon>Glossata</taxon>
        <taxon>Ditrysia</taxon>
        <taxon>Papilionoidea</taxon>
        <taxon>Nymphalidae</taxon>
        <taxon>Heliconiinae</taxon>
        <taxon>Argynnini</taxon>
        <taxon>Brenthis</taxon>
    </lineage>
</organism>
<dbReference type="InterPro" id="IPR013535">
    <property type="entry name" value="PUL_dom"/>
</dbReference>
<dbReference type="InterPro" id="IPR016024">
    <property type="entry name" value="ARM-type_fold"/>
</dbReference>
<dbReference type="SMART" id="SM00320">
    <property type="entry name" value="WD40"/>
    <property type="match status" value="7"/>
</dbReference>
<dbReference type="InterPro" id="IPR015155">
    <property type="entry name" value="PFU"/>
</dbReference>
<dbReference type="GO" id="GO:0005634">
    <property type="term" value="C:nucleus"/>
    <property type="evidence" value="ECO:0007669"/>
    <property type="project" value="UniProtKB-SubCell"/>
</dbReference>
<dbReference type="PROSITE" id="PS00678">
    <property type="entry name" value="WD_REPEATS_1"/>
    <property type="match status" value="1"/>
</dbReference>
<dbReference type="PROSITE" id="PS51394">
    <property type="entry name" value="PFU"/>
    <property type="match status" value="1"/>
</dbReference>
<evidence type="ECO:0000256" key="4">
    <source>
        <dbReference type="ARBA" id="ARBA00022490"/>
    </source>
</evidence>
<proteinExistence type="inferred from homology"/>
<feature type="repeat" description="WD" evidence="8">
    <location>
        <begin position="103"/>
        <end position="144"/>
    </location>
</feature>
<keyword evidence="12" id="KW-1185">Reference proteome</keyword>
<evidence type="ECO:0000256" key="2">
    <source>
        <dbReference type="ARBA" id="ARBA00004496"/>
    </source>
</evidence>